<dbReference type="GO" id="GO:0006355">
    <property type="term" value="P:regulation of DNA-templated transcription"/>
    <property type="evidence" value="ECO:0007669"/>
    <property type="project" value="InterPro"/>
</dbReference>
<dbReference type="Proteomes" id="UP000064912">
    <property type="component" value="Chromosome"/>
</dbReference>
<protein>
    <recommendedName>
        <fullName evidence="1">Bacterial mobilisation domain-containing protein</fullName>
    </recommendedName>
</protein>
<dbReference type="EMBL" id="AP014800">
    <property type="protein sequence ID" value="BAQ67806.1"/>
    <property type="molecule type" value="Genomic_DNA"/>
</dbReference>
<dbReference type="Pfam" id="PF05713">
    <property type="entry name" value="MobC"/>
    <property type="match status" value="1"/>
</dbReference>
<organism evidence="2 3">
    <name type="scientific">Rhodovulum sulfidophilum</name>
    <name type="common">Rhodobacter sulfidophilus</name>
    <dbReference type="NCBI Taxonomy" id="35806"/>
    <lineage>
        <taxon>Bacteria</taxon>
        <taxon>Pseudomonadati</taxon>
        <taxon>Pseudomonadota</taxon>
        <taxon>Alphaproteobacteria</taxon>
        <taxon>Rhodobacterales</taxon>
        <taxon>Paracoccaceae</taxon>
        <taxon>Rhodovulum</taxon>
    </lineage>
</organism>
<dbReference type="SUPFAM" id="SSF47598">
    <property type="entry name" value="Ribbon-helix-helix"/>
    <property type="match status" value="1"/>
</dbReference>
<accession>A0A0D6AYI0</accession>
<dbReference type="AlphaFoldDB" id="A0A0D6AYI0"/>
<evidence type="ECO:0000259" key="1">
    <source>
        <dbReference type="Pfam" id="PF05713"/>
    </source>
</evidence>
<dbReference type="InterPro" id="IPR010985">
    <property type="entry name" value="Ribbon_hlx_hlx"/>
</dbReference>
<gene>
    <name evidence="2" type="ORF">NHU_00637</name>
</gene>
<evidence type="ECO:0000313" key="3">
    <source>
        <dbReference type="Proteomes" id="UP000064912"/>
    </source>
</evidence>
<reference evidence="2 3" key="1">
    <citation type="submission" date="2015-02" db="EMBL/GenBank/DDBJ databases">
        <title>Genome sequene of Rhodovulum sulfidophilum DSM 2351.</title>
        <authorList>
            <person name="Nagao N."/>
        </authorList>
    </citation>
    <scope>NUCLEOTIDE SEQUENCE [LARGE SCALE GENOMIC DNA]</scope>
    <source>
        <strain evidence="2 3">DSM 2351</strain>
    </source>
</reference>
<dbReference type="KEGG" id="rsu:NHU_00637"/>
<name>A0A0D6AYI0_RHOSU</name>
<dbReference type="PATRIC" id="fig|35806.4.peg.652"/>
<proteinExistence type="predicted"/>
<dbReference type="InterPro" id="IPR008687">
    <property type="entry name" value="MobC"/>
</dbReference>
<sequence>MTARLPRGVREKLEEEAKARGVTVSTWVGSMLQARYRRAPQPLPSDRALIQRAFRNLRGVAVNINQIAYALNRGVLTGAGAELTADELRGFSAEIAAARRDLGALASGKYAVQVLQTEGDDE</sequence>
<feature type="domain" description="Bacterial mobilisation" evidence="1">
    <location>
        <begin position="55"/>
        <end position="84"/>
    </location>
</feature>
<evidence type="ECO:0000313" key="2">
    <source>
        <dbReference type="EMBL" id="BAQ67806.1"/>
    </source>
</evidence>